<dbReference type="InterPro" id="IPR032823">
    <property type="entry name" value="BCA_ABC_TP_C"/>
</dbReference>
<keyword evidence="6" id="KW-1185">Reference proteome</keyword>
<accession>A0ABW1I9R9</accession>
<evidence type="ECO:0000256" key="1">
    <source>
        <dbReference type="ARBA" id="ARBA00022448"/>
    </source>
</evidence>
<dbReference type="GO" id="GO:0005524">
    <property type="term" value="F:ATP binding"/>
    <property type="evidence" value="ECO:0007669"/>
    <property type="project" value="UniProtKB-KW"/>
</dbReference>
<evidence type="ECO:0000256" key="2">
    <source>
        <dbReference type="ARBA" id="ARBA00022741"/>
    </source>
</evidence>
<dbReference type="InterPro" id="IPR027417">
    <property type="entry name" value="P-loop_NTPase"/>
</dbReference>
<dbReference type="PANTHER" id="PTHR45772">
    <property type="entry name" value="CONSERVED COMPONENT OF ABC TRANSPORTER FOR NATURAL AMINO ACIDS-RELATED"/>
    <property type="match status" value="1"/>
</dbReference>
<dbReference type="InterPro" id="IPR003593">
    <property type="entry name" value="AAA+_ATPase"/>
</dbReference>
<reference evidence="6" key="1">
    <citation type="journal article" date="2019" name="Int. J. Syst. Evol. Microbiol.">
        <title>The Global Catalogue of Microorganisms (GCM) 10K type strain sequencing project: providing services to taxonomists for standard genome sequencing and annotation.</title>
        <authorList>
            <consortium name="The Broad Institute Genomics Platform"/>
            <consortium name="The Broad Institute Genome Sequencing Center for Infectious Disease"/>
            <person name="Wu L."/>
            <person name="Ma J."/>
        </authorList>
    </citation>
    <scope>NUCLEOTIDE SEQUENCE [LARGE SCALE GENOMIC DNA]</scope>
    <source>
        <strain evidence="6">CGMCC 4.7397</strain>
    </source>
</reference>
<gene>
    <name evidence="5" type="ORF">ACFQH9_19095</name>
</gene>
<dbReference type="PROSITE" id="PS50893">
    <property type="entry name" value="ABC_TRANSPORTER_2"/>
    <property type="match status" value="1"/>
</dbReference>
<keyword evidence="1" id="KW-0813">Transport</keyword>
<dbReference type="Pfam" id="PF00005">
    <property type="entry name" value="ABC_tran"/>
    <property type="match status" value="1"/>
</dbReference>
<comment type="caution">
    <text evidence="5">The sequence shown here is derived from an EMBL/GenBank/DDBJ whole genome shotgun (WGS) entry which is preliminary data.</text>
</comment>
<name>A0ABW1I9R9_9PSEU</name>
<dbReference type="Pfam" id="PF12399">
    <property type="entry name" value="BCA_ABC_TP_C"/>
    <property type="match status" value="1"/>
</dbReference>
<evidence type="ECO:0000259" key="4">
    <source>
        <dbReference type="PROSITE" id="PS50893"/>
    </source>
</evidence>
<evidence type="ECO:0000313" key="6">
    <source>
        <dbReference type="Proteomes" id="UP001596119"/>
    </source>
</evidence>
<dbReference type="PANTHER" id="PTHR45772:SF1">
    <property type="entry name" value="ABC TRANSPORTER ATP-BINDING PROTEIN"/>
    <property type="match status" value="1"/>
</dbReference>
<proteinExistence type="predicted"/>
<protein>
    <submittedName>
        <fullName evidence="5">ABC transporter ATP-binding protein</fullName>
    </submittedName>
</protein>
<organism evidence="5 6">
    <name type="scientific">Pseudonocardia lutea</name>
    <dbReference type="NCBI Taxonomy" id="2172015"/>
    <lineage>
        <taxon>Bacteria</taxon>
        <taxon>Bacillati</taxon>
        <taxon>Actinomycetota</taxon>
        <taxon>Actinomycetes</taxon>
        <taxon>Pseudonocardiales</taxon>
        <taxon>Pseudonocardiaceae</taxon>
        <taxon>Pseudonocardia</taxon>
    </lineage>
</organism>
<dbReference type="Proteomes" id="UP001596119">
    <property type="component" value="Unassembled WGS sequence"/>
</dbReference>
<evidence type="ECO:0000313" key="5">
    <source>
        <dbReference type="EMBL" id="MFC5950378.1"/>
    </source>
</evidence>
<dbReference type="InterPro" id="IPR003439">
    <property type="entry name" value="ABC_transporter-like_ATP-bd"/>
</dbReference>
<dbReference type="PROSITE" id="PS00211">
    <property type="entry name" value="ABC_TRANSPORTER_1"/>
    <property type="match status" value="1"/>
</dbReference>
<dbReference type="InterPro" id="IPR051120">
    <property type="entry name" value="ABC_AA/LPS_Transport"/>
</dbReference>
<sequence>MLRAEGITVDFGGVRAVDDVGLSLAAGEVKGLVGPNGSGKTTLLNAVCGVVRARGTLTVAGEPVPLGRPHAVQRAGIARVFQAPQILEELSVLENIALGSPDRRGAGLPGAWLLRRRMVRAERDRWRAAEEALGTVGLERVGDAEAGVLSYGQRRLVELARALVTRPQVLLLDEPSAGLNDVETEALTALLVRVRETVPAIAVVDHKIRFLDALCDRLLVLENGRAVAEGTPDAVWSDERVVRAYLGRADARDH</sequence>
<evidence type="ECO:0000256" key="3">
    <source>
        <dbReference type="ARBA" id="ARBA00022840"/>
    </source>
</evidence>
<feature type="domain" description="ABC transporter" evidence="4">
    <location>
        <begin position="2"/>
        <end position="248"/>
    </location>
</feature>
<dbReference type="Gene3D" id="3.40.50.300">
    <property type="entry name" value="P-loop containing nucleotide triphosphate hydrolases"/>
    <property type="match status" value="1"/>
</dbReference>
<dbReference type="SUPFAM" id="SSF52540">
    <property type="entry name" value="P-loop containing nucleoside triphosphate hydrolases"/>
    <property type="match status" value="1"/>
</dbReference>
<keyword evidence="2" id="KW-0547">Nucleotide-binding</keyword>
<dbReference type="EMBL" id="JBHSQK010000047">
    <property type="protein sequence ID" value="MFC5950378.1"/>
    <property type="molecule type" value="Genomic_DNA"/>
</dbReference>
<dbReference type="RefSeq" id="WP_379567512.1">
    <property type="nucleotide sequence ID" value="NZ_JBHSQK010000047.1"/>
</dbReference>
<dbReference type="InterPro" id="IPR017871">
    <property type="entry name" value="ABC_transporter-like_CS"/>
</dbReference>
<dbReference type="SMART" id="SM00382">
    <property type="entry name" value="AAA"/>
    <property type="match status" value="1"/>
</dbReference>
<keyword evidence="3 5" id="KW-0067">ATP-binding</keyword>